<gene>
    <name evidence="2" type="ORF">POCULU_LOCUS7068</name>
</gene>
<comment type="caution">
    <text evidence="2">The sequence shown here is derived from an EMBL/GenBank/DDBJ whole genome shotgun (WGS) entry which is preliminary data.</text>
</comment>
<evidence type="ECO:0000313" key="3">
    <source>
        <dbReference type="Proteomes" id="UP000789572"/>
    </source>
</evidence>
<accession>A0A9N9C6Y9</accession>
<evidence type="ECO:0000313" key="2">
    <source>
        <dbReference type="EMBL" id="CAG8592927.1"/>
    </source>
</evidence>
<feature type="compositionally biased region" description="Basic and acidic residues" evidence="1">
    <location>
        <begin position="60"/>
        <end position="69"/>
    </location>
</feature>
<protein>
    <submittedName>
        <fullName evidence="2">11024_t:CDS:1</fullName>
    </submittedName>
</protein>
<sequence>MNLILFIYYSDTCRSDKARCDKLLEHYKKVRDNNRRMGAERMAFEYEEIGTVLVGDPIFDDAHDSENKRHPLQTDGKRGRDRKVKRGTAP</sequence>
<dbReference type="Proteomes" id="UP000789572">
    <property type="component" value="Unassembled WGS sequence"/>
</dbReference>
<feature type="region of interest" description="Disordered" evidence="1">
    <location>
        <begin position="60"/>
        <end position="90"/>
    </location>
</feature>
<organism evidence="2 3">
    <name type="scientific">Paraglomus occultum</name>
    <dbReference type="NCBI Taxonomy" id="144539"/>
    <lineage>
        <taxon>Eukaryota</taxon>
        <taxon>Fungi</taxon>
        <taxon>Fungi incertae sedis</taxon>
        <taxon>Mucoromycota</taxon>
        <taxon>Glomeromycotina</taxon>
        <taxon>Glomeromycetes</taxon>
        <taxon>Paraglomerales</taxon>
        <taxon>Paraglomeraceae</taxon>
        <taxon>Paraglomus</taxon>
    </lineage>
</organism>
<reference evidence="2" key="1">
    <citation type="submission" date="2021-06" db="EMBL/GenBank/DDBJ databases">
        <authorList>
            <person name="Kallberg Y."/>
            <person name="Tangrot J."/>
            <person name="Rosling A."/>
        </authorList>
    </citation>
    <scope>NUCLEOTIDE SEQUENCE</scope>
    <source>
        <strain evidence="2">IA702</strain>
    </source>
</reference>
<dbReference type="OrthoDB" id="2410574at2759"/>
<proteinExistence type="predicted"/>
<name>A0A9N9C6Y9_9GLOM</name>
<dbReference type="AlphaFoldDB" id="A0A9N9C6Y9"/>
<keyword evidence="3" id="KW-1185">Reference proteome</keyword>
<feature type="compositionally biased region" description="Basic residues" evidence="1">
    <location>
        <begin position="79"/>
        <end position="90"/>
    </location>
</feature>
<dbReference type="EMBL" id="CAJVPJ010001479">
    <property type="protein sequence ID" value="CAG8592927.1"/>
    <property type="molecule type" value="Genomic_DNA"/>
</dbReference>
<evidence type="ECO:0000256" key="1">
    <source>
        <dbReference type="SAM" id="MobiDB-lite"/>
    </source>
</evidence>